<accession>A0ABR3UKM7</accession>
<dbReference type="RefSeq" id="XP_069306758.1">
    <property type="nucleotide sequence ID" value="XM_069451128.1"/>
</dbReference>
<dbReference type="EMBL" id="JBHGVX010000004">
    <property type="protein sequence ID" value="KAL1796174.1"/>
    <property type="molecule type" value="Genomic_DNA"/>
</dbReference>
<reference evidence="2 3" key="1">
    <citation type="submission" date="2024-09" db="EMBL/GenBank/DDBJ databases">
        <title>T2T genomes of carrot and Alternaria dauci and their utility for understanding host-pathogen interaction during carrot leaf blight disease.</title>
        <authorList>
            <person name="Liu W."/>
            <person name="Xu S."/>
            <person name="Ou C."/>
            <person name="Liu X."/>
            <person name="Zhuang F."/>
            <person name="Deng X.W."/>
        </authorList>
    </citation>
    <scope>NUCLEOTIDE SEQUENCE [LARGE SCALE GENOMIC DNA]</scope>
    <source>
        <strain evidence="2 3">A2016</strain>
    </source>
</reference>
<organism evidence="2 3">
    <name type="scientific">Alternaria dauci</name>
    <dbReference type="NCBI Taxonomy" id="48095"/>
    <lineage>
        <taxon>Eukaryota</taxon>
        <taxon>Fungi</taxon>
        <taxon>Dikarya</taxon>
        <taxon>Ascomycota</taxon>
        <taxon>Pezizomycotina</taxon>
        <taxon>Dothideomycetes</taxon>
        <taxon>Pleosporomycetidae</taxon>
        <taxon>Pleosporales</taxon>
        <taxon>Pleosporineae</taxon>
        <taxon>Pleosporaceae</taxon>
        <taxon>Alternaria</taxon>
        <taxon>Alternaria sect. Porri</taxon>
    </lineage>
</organism>
<evidence type="ECO:0000313" key="3">
    <source>
        <dbReference type="Proteomes" id="UP001578633"/>
    </source>
</evidence>
<protein>
    <submittedName>
        <fullName evidence="2">Uncharacterized protein</fullName>
    </submittedName>
</protein>
<evidence type="ECO:0000256" key="1">
    <source>
        <dbReference type="SAM" id="MobiDB-lite"/>
    </source>
</evidence>
<sequence>MARANDALDHFFFLGKHGTSATELARRWESRHPRTVSELRCRPGLCMVQVGPGTPKLHGSRQPISHPSGASNKPTSPPTRHPTARQHEHGSSPLGRTQQTR</sequence>
<proteinExistence type="predicted"/>
<feature type="compositionally biased region" description="Polar residues" evidence="1">
    <location>
        <begin position="62"/>
        <end position="74"/>
    </location>
</feature>
<name>A0ABR3UKM7_9PLEO</name>
<evidence type="ECO:0000313" key="2">
    <source>
        <dbReference type="EMBL" id="KAL1796174.1"/>
    </source>
</evidence>
<keyword evidence="3" id="KW-1185">Reference proteome</keyword>
<dbReference type="Proteomes" id="UP001578633">
    <property type="component" value="Chromosome 4"/>
</dbReference>
<gene>
    <name evidence="2" type="ORF">ACET3X_004714</name>
</gene>
<comment type="caution">
    <text evidence="2">The sequence shown here is derived from an EMBL/GenBank/DDBJ whole genome shotgun (WGS) entry which is preliminary data.</text>
</comment>
<dbReference type="GeneID" id="96085036"/>
<feature type="region of interest" description="Disordered" evidence="1">
    <location>
        <begin position="50"/>
        <end position="101"/>
    </location>
</feature>